<gene>
    <name evidence="3" type="ORF">AVT10_10260</name>
</gene>
<evidence type="ECO:0000313" key="3">
    <source>
        <dbReference type="EMBL" id="KZE17705.1"/>
    </source>
</evidence>
<accession>A0ABR5YFN6</accession>
<name>A0ABR5YFN6_9SPHN</name>
<sequence>MIRRPIVPLLSGAAAAVLAGCTATPPARLDSFNLGSNAAGERCAAARNWSDAATPDPFSRAYAITCSSVAASRPLGTVRIVPAEAAAIEAVDAQFDCGDRRDLTISGNPATAARCFDKQTGLESIRLDLTRGQRRYVAAGTPAILPQVEEALAIAAGLRQPAVAATYVATASVDAASLPVRAGALAADAAPAQQATASAALTQGIALNHKGLHVEASRVLNDALARLTPDAPPALKAELLLEAGLADSNIRFPDAAAQHFEGARAIFVAVPATRTPFLLRKLDTYRALDAINRAAFNEALATLDRSGGTPGATDRPLEDAATLVALNQPAAGDRGMPALADTAQLSRLVLDAQSHYARSIALLGTGDRPGALREIDAAAAIYRPLTNQRLDQTQLYWLGARIARQQGRLRAQAGDYRGALDHYTTTVELLRRGSIANAGTGSEPAIAEAELERAAVYARAGASRAEARSAFRDAVDAVIASGGTAPSGAIGMEDYLDLLVAESARPAADTYDLFFRAVQAAGEPAVARQITELRDVVTADPAVGAAVRERADLERELTRLRFALSSGGEGAPGSSTAELNRAREAAENRLLAVDAQLAADPRYRTLDESPATLAELRAALRPGETFLKLTTLNRRIYGMVVTADRTYLYQVAESEAARGAVLELAGQLRQSIDGDLGLGKLVPFDEARAYTLYRLVSGPAAPVLAASRAIVVDPSGPLQQLPVGVLVTRYAADASKSDPFDFSRTAFLAANASISTALSPRSFLVSRALPASRAQRAFLGFGQNQPGSPVPAPGSNGQIRVGFGCMVAADRLNSIARSLKPIDARELNIAAGALGARDAQFVTGRAFSDTGVEGRQDLDQYEVVHFATHGIEEGLWGCSKSPPALVTSFGQPGSDGLLDFSEIAKLKFDANLVVLSACDTAAGVRGEALRRAVGQEEPGSTLEGLVRAFLTANARSVLATYWQVSAEQESKEFMRSFYSEARTHSIGEALQRAQRTLIAQPQYSHPFYWGPYFLVGDSAKSMLSGGAGARIAAR</sequence>
<protein>
    <recommendedName>
        <fullName evidence="2">CHAT domain-containing protein</fullName>
    </recommendedName>
</protein>
<proteinExistence type="predicted"/>
<dbReference type="EMBL" id="LQQO01000005">
    <property type="protein sequence ID" value="KZE17705.1"/>
    <property type="molecule type" value="Genomic_DNA"/>
</dbReference>
<feature type="chain" id="PRO_5046423294" description="CHAT domain-containing protein" evidence="1">
    <location>
        <begin position="20"/>
        <end position="1034"/>
    </location>
</feature>
<dbReference type="Pfam" id="PF12770">
    <property type="entry name" value="CHAT"/>
    <property type="match status" value="1"/>
</dbReference>
<evidence type="ECO:0000313" key="4">
    <source>
        <dbReference type="Proteomes" id="UP000076609"/>
    </source>
</evidence>
<keyword evidence="4" id="KW-1185">Reference proteome</keyword>
<feature type="domain" description="CHAT" evidence="2">
    <location>
        <begin position="688"/>
        <end position="1017"/>
    </location>
</feature>
<dbReference type="InterPro" id="IPR024983">
    <property type="entry name" value="CHAT_dom"/>
</dbReference>
<dbReference type="PROSITE" id="PS51257">
    <property type="entry name" value="PROKAR_LIPOPROTEIN"/>
    <property type="match status" value="1"/>
</dbReference>
<dbReference type="Proteomes" id="UP000076609">
    <property type="component" value="Unassembled WGS sequence"/>
</dbReference>
<keyword evidence="1" id="KW-0732">Signal</keyword>
<evidence type="ECO:0000259" key="2">
    <source>
        <dbReference type="Pfam" id="PF12770"/>
    </source>
</evidence>
<evidence type="ECO:0000256" key="1">
    <source>
        <dbReference type="SAM" id="SignalP"/>
    </source>
</evidence>
<organism evidence="3 4">
    <name type="scientific">Sphingomonas hankookensis</name>
    <dbReference type="NCBI Taxonomy" id="563996"/>
    <lineage>
        <taxon>Bacteria</taxon>
        <taxon>Pseudomonadati</taxon>
        <taxon>Pseudomonadota</taxon>
        <taxon>Alphaproteobacteria</taxon>
        <taxon>Sphingomonadales</taxon>
        <taxon>Sphingomonadaceae</taxon>
        <taxon>Sphingomonas</taxon>
    </lineage>
</organism>
<reference evidence="4" key="1">
    <citation type="submission" date="2016-01" db="EMBL/GenBank/DDBJ databases">
        <title>Draft genome of Chromobacterium sp. F49.</title>
        <authorList>
            <person name="Hong K.W."/>
        </authorList>
    </citation>
    <scope>NUCLEOTIDE SEQUENCE [LARGE SCALE GENOMIC DNA]</scope>
    <source>
        <strain evidence="4">CN3</strain>
    </source>
</reference>
<comment type="caution">
    <text evidence="3">The sequence shown here is derived from an EMBL/GenBank/DDBJ whole genome shotgun (WGS) entry which is preliminary data.</text>
</comment>
<feature type="signal peptide" evidence="1">
    <location>
        <begin position="1"/>
        <end position="19"/>
    </location>
</feature>
<dbReference type="RefSeq" id="WP_157092683.1">
    <property type="nucleotide sequence ID" value="NZ_CP117025.1"/>
</dbReference>